<feature type="coiled-coil region" evidence="1">
    <location>
        <begin position="114"/>
        <end position="141"/>
    </location>
</feature>
<organism evidence="2 3">
    <name type="scientific">Bonamia ostreae</name>
    <dbReference type="NCBI Taxonomy" id="126728"/>
    <lineage>
        <taxon>Eukaryota</taxon>
        <taxon>Sar</taxon>
        <taxon>Rhizaria</taxon>
        <taxon>Endomyxa</taxon>
        <taxon>Ascetosporea</taxon>
        <taxon>Haplosporida</taxon>
        <taxon>Bonamia</taxon>
    </lineage>
</organism>
<evidence type="ECO:0000256" key="1">
    <source>
        <dbReference type="SAM" id="Coils"/>
    </source>
</evidence>
<sequence length="146" mass="17199">MSKINSEKTNIWLLKKYYENNVLLQTKKTIRKDLKKRLENTSPENVKLKTQILEFVEDFVVAADKVFDEKAIDCDMVRLFEEIAIMSEHSKIISNLNSKNKFYKKLIFDKIELVKRLAEQISAAEKELNSMRQLANEKRVQLNCTK</sequence>
<name>A0ABV2AFL1_9EUKA</name>
<evidence type="ECO:0000313" key="2">
    <source>
        <dbReference type="EMBL" id="MES1918437.1"/>
    </source>
</evidence>
<accession>A0ABV2AFL1</accession>
<protein>
    <submittedName>
        <fullName evidence="2">Uncharacterized protein</fullName>
    </submittedName>
</protein>
<comment type="caution">
    <text evidence="2">The sequence shown here is derived from an EMBL/GenBank/DDBJ whole genome shotgun (WGS) entry which is preliminary data.</text>
</comment>
<keyword evidence="1" id="KW-0175">Coiled coil</keyword>
<evidence type="ECO:0000313" key="3">
    <source>
        <dbReference type="Proteomes" id="UP001439008"/>
    </source>
</evidence>
<gene>
    <name evidence="2" type="ORF">MHBO_000406</name>
</gene>
<reference evidence="2 3" key="1">
    <citation type="journal article" date="2024" name="BMC Biol.">
        <title>Comparative genomics of Ascetosporea gives new insight into the evolutionary basis for animal parasitism in Rhizaria.</title>
        <authorList>
            <person name="Hiltunen Thoren M."/>
            <person name="Onut-Brannstrom I."/>
            <person name="Alfjorden A."/>
            <person name="Peckova H."/>
            <person name="Swords F."/>
            <person name="Hooper C."/>
            <person name="Holzer A.S."/>
            <person name="Bass D."/>
            <person name="Burki F."/>
        </authorList>
    </citation>
    <scope>NUCLEOTIDE SEQUENCE [LARGE SCALE GENOMIC DNA]</scope>
    <source>
        <strain evidence="2">20-A016</strain>
    </source>
</reference>
<dbReference type="EMBL" id="JBDODL010000062">
    <property type="protein sequence ID" value="MES1918437.1"/>
    <property type="molecule type" value="Genomic_DNA"/>
</dbReference>
<proteinExistence type="predicted"/>
<dbReference type="Proteomes" id="UP001439008">
    <property type="component" value="Unassembled WGS sequence"/>
</dbReference>
<keyword evidence="3" id="KW-1185">Reference proteome</keyword>